<name>A0A386UND0_9RHOB</name>
<gene>
    <name evidence="1" type="ORF">PY32053_02473</name>
</gene>
<sequence>MPLGPDEIVALFTRDGNYLCARWGRPVAPVIFGLSDETLDIFRRVTLAALGHAGIPMAETDPEMGANMMTFFLRDWDELDAIPDLERLTGQAGLAARLRAGKADQYRIFRFDPDGGIRACITLVNMGGGLADAHPAQLAEALAMRALLTFAFEVTPSPALARLIRAAYDPVMPAAARDPSHALRLAARLHAT</sequence>
<dbReference type="EMBL" id="CP031078">
    <property type="protein sequence ID" value="AYF02071.1"/>
    <property type="molecule type" value="Genomic_DNA"/>
</dbReference>
<accession>A0A386UND0</accession>
<proteinExistence type="predicted"/>
<organism evidence="1 2">
    <name type="scientific">Paracoccus yeei</name>
    <dbReference type="NCBI Taxonomy" id="147645"/>
    <lineage>
        <taxon>Bacteria</taxon>
        <taxon>Pseudomonadati</taxon>
        <taxon>Pseudomonadota</taxon>
        <taxon>Alphaproteobacteria</taxon>
        <taxon>Rhodobacterales</taxon>
        <taxon>Paracoccaceae</taxon>
        <taxon>Paracoccus</taxon>
    </lineage>
</organism>
<dbReference type="AlphaFoldDB" id="A0A386UND0"/>
<evidence type="ECO:0000313" key="2">
    <source>
        <dbReference type="Proteomes" id="UP000272010"/>
    </source>
</evidence>
<reference evidence="2" key="1">
    <citation type="submission" date="2018-07" db="EMBL/GenBank/DDBJ databases">
        <title>Genome Structure of the Opportunistic Pathogen Paracoccus yeei (Alphaproteobacteria) and Identification of Putative Virulence Factors.</title>
        <authorList>
            <person name="Lasek R."/>
            <person name="Szuplewska M."/>
            <person name="Mitura M."/>
            <person name="Decewicz P."/>
            <person name="Chmielowska C."/>
            <person name="Pawlot A."/>
            <person name="Sentkowska D."/>
            <person name="Czarnecki J."/>
            <person name="Bartosik D."/>
        </authorList>
    </citation>
    <scope>NUCLEOTIDE SEQUENCE [LARGE SCALE GENOMIC DNA]</scope>
    <source>
        <strain evidence="2">CCUG 32053</strain>
    </source>
</reference>
<dbReference type="Proteomes" id="UP000272010">
    <property type="component" value="Chromosome"/>
</dbReference>
<evidence type="ECO:0000313" key="1">
    <source>
        <dbReference type="EMBL" id="AYF02071.1"/>
    </source>
</evidence>
<protein>
    <submittedName>
        <fullName evidence="1">Uncharacterized protein</fullName>
    </submittedName>
</protein>